<accession>R4U6W5</accession>
<evidence type="ECO:0000313" key="2">
    <source>
        <dbReference type="Proteomes" id="UP000013963"/>
    </source>
</evidence>
<dbReference type="OrthoDB" id="400200at2"/>
<protein>
    <submittedName>
        <fullName evidence="1">Uncharacterized protein</fullName>
    </submittedName>
</protein>
<keyword evidence="2" id="KW-1185">Reference proteome</keyword>
<evidence type="ECO:0000313" key="1">
    <source>
        <dbReference type="EMBL" id="AGM26373.1"/>
    </source>
</evidence>
<dbReference type="KEGG" id="ssyr:SSYRP_v1c07830"/>
<dbReference type="EMBL" id="CP005078">
    <property type="protein sequence ID" value="AGM26373.1"/>
    <property type="molecule type" value="Genomic_DNA"/>
</dbReference>
<dbReference type="RefSeq" id="WP_016341016.1">
    <property type="nucleotide sequence ID" value="NC_021284.1"/>
</dbReference>
<dbReference type="PATRIC" id="fig|1276229.3.peg.776"/>
<dbReference type="HOGENOM" id="CLU_1299107_0_0_14"/>
<gene>
    <name evidence="1" type="ORF">SSYRP_v1c07830</name>
</gene>
<dbReference type="Proteomes" id="UP000013963">
    <property type="component" value="Chromosome"/>
</dbReference>
<proteinExistence type="predicted"/>
<sequence length="212" mass="24258">MANFLKILTILPVFSATSLVSISGYINYDEFTLKSDTYENKKWIYVDSSGDTATGEEFSNEYGSNHNHAGNWEPYTYATTLLTIDTTKYAGNSSDFQKKYKSFTINYDVRYNLWDSKTGWDKNGGKTSPFSQYSKNDNIIYGGNYINLFENYSNTHKAKVKIDLNFKINNDLLLVGIKYTGVVWWKSGSIYNHAGIVSSWHEKMVFSEKMVS</sequence>
<organism evidence="1 2">
    <name type="scientific">Spiroplasma syrphidicola EA-1</name>
    <dbReference type="NCBI Taxonomy" id="1276229"/>
    <lineage>
        <taxon>Bacteria</taxon>
        <taxon>Bacillati</taxon>
        <taxon>Mycoplasmatota</taxon>
        <taxon>Mollicutes</taxon>
        <taxon>Entomoplasmatales</taxon>
        <taxon>Spiroplasmataceae</taxon>
        <taxon>Spiroplasma</taxon>
    </lineage>
</organism>
<dbReference type="AlphaFoldDB" id="R4U6W5"/>
<name>R4U6W5_9MOLU</name>
<reference evidence="1 2" key="1">
    <citation type="journal article" date="2013" name="Genome Biol. Evol.">
        <title>Complete genomes of two dipteran-associated spiroplasmas provided insights into the origin, dynamics, and impacts of viral invasion in spiroplasma.</title>
        <authorList>
            <person name="Ku C."/>
            <person name="Lo W.S."/>
            <person name="Chen L.L."/>
            <person name="Kuo C.H."/>
        </authorList>
    </citation>
    <scope>NUCLEOTIDE SEQUENCE [LARGE SCALE GENOMIC DNA]</scope>
    <source>
        <strain evidence="1">EA-1</strain>
    </source>
</reference>
<dbReference type="STRING" id="1276229.SSYRP_v1c07830"/>